<sequence length="813" mass="85634">MLVLAPAASATPPGVGLPDLGPGAAWVPLESFRDGAGTHARWVQFLDSLPVLGSEGITHASEGASLPATPSLALLRGAGGAAHLPPVLGAHRPILEPARAVAALQARFPAANSPRLSKPLLVLFPVMRALDLARPGETDALARPRVAAGYVRAYRVEARWPGPDRSRDAVHVLDATSGRVLEERPLAPALGTPVRVRVPALDPATVDLDATLPPGGGRPLLRDPVRGLAGGNTVEACGDAGHTGEARVVDLGEKPGDEGERTAASAAHALAAAWTYFERVHGRHGFDGRGTRVRVLLGGPPADDVHWDRSGATGIIRVGRAQAYDPLVFPAILGHEFTHGVIGSSRAGLDGCAEARGLDEATADFFGQMIDTWSRTGGGNPASGLFSNHIGDGGTAWRLQVQPRPKGTEPELMRHMAEPARMGHPDRWFPALGRIQDPHVAAGPLNRALCFLSAGAAATGSPEEKASPRPGGAPPWSSPLLPQGMAGIGNDRAAAIWYQALTQELQPLSDYRDARRAALAVARRLYGPDSREDLAVRDAFGAVGVGKPGRLTEPVDAWLPSVEVSAEPLGEEVLLALAVPDPSQVKCVAFLVDGVQVGKAGAAPFHLRLPASRLLANGPHGFRAALRDREDQVVHSREVAFTLANPRQQVLLDPGLQSEDFGSGGWVTDARLESAEPPPPGLPGSECRVFDATSLRPGKHPYLAQEVALPPGPVRLELRLWTHVSAPAPGSEDALVIRVQGPHGGTHRELARITHADAGEGWVQRVFPLDGLAGERIDLQFASQFSEGSTMRIRLADVRILAEPRHADPAPLP</sequence>
<dbReference type="InterPro" id="IPR027268">
    <property type="entry name" value="Peptidase_M4/M1_CTD_sf"/>
</dbReference>
<keyword evidence="2" id="KW-0479">Metal-binding</keyword>
<organism evidence="8 9">
    <name type="scientific">Mesoterricola silvestris</name>
    <dbReference type="NCBI Taxonomy" id="2927979"/>
    <lineage>
        <taxon>Bacteria</taxon>
        <taxon>Pseudomonadati</taxon>
        <taxon>Acidobacteriota</taxon>
        <taxon>Holophagae</taxon>
        <taxon>Holophagales</taxon>
        <taxon>Holophagaceae</taxon>
        <taxon>Mesoterricola</taxon>
    </lineage>
</organism>
<dbReference type="GO" id="GO:0046872">
    <property type="term" value="F:metal ion binding"/>
    <property type="evidence" value="ECO:0007669"/>
    <property type="project" value="UniProtKB-KW"/>
</dbReference>
<accession>A0AA48GG34</accession>
<keyword evidence="1" id="KW-0645">Protease</keyword>
<keyword evidence="9" id="KW-1185">Reference proteome</keyword>
<evidence type="ECO:0000256" key="4">
    <source>
        <dbReference type="ARBA" id="ARBA00022833"/>
    </source>
</evidence>
<feature type="domain" description="Peptidase M4 C-terminal" evidence="7">
    <location>
        <begin position="354"/>
        <end position="545"/>
    </location>
</feature>
<feature type="domain" description="Peptidase M4" evidence="6">
    <location>
        <begin position="257"/>
        <end position="342"/>
    </location>
</feature>
<evidence type="ECO:0000313" key="8">
    <source>
        <dbReference type="EMBL" id="BDU72116.1"/>
    </source>
</evidence>
<dbReference type="Pfam" id="PF01447">
    <property type="entry name" value="Peptidase_M4"/>
    <property type="match status" value="1"/>
</dbReference>
<dbReference type="PANTHER" id="PTHR33794">
    <property type="entry name" value="BACILLOLYSIN"/>
    <property type="match status" value="1"/>
</dbReference>
<keyword evidence="3" id="KW-0378">Hydrolase</keyword>
<evidence type="ECO:0000256" key="3">
    <source>
        <dbReference type="ARBA" id="ARBA00022801"/>
    </source>
</evidence>
<reference evidence="9" key="1">
    <citation type="journal article" date="2023" name="Int. J. Syst. Evol. Microbiol.">
        <title>Mesoterricola silvestris gen. nov., sp. nov., Mesoterricola sediminis sp. nov., Geothrix oryzae sp. nov., Geothrix edaphica sp. nov., Geothrix rubra sp. nov., and Geothrix limicola sp. nov., six novel members of Acidobacteriota isolated from soils.</title>
        <authorList>
            <person name="Itoh H."/>
            <person name="Sugisawa Y."/>
            <person name="Mise K."/>
            <person name="Xu Z."/>
            <person name="Kuniyasu M."/>
            <person name="Ushijima N."/>
            <person name="Kawano K."/>
            <person name="Kobayashi E."/>
            <person name="Shiratori Y."/>
            <person name="Masuda Y."/>
            <person name="Senoo K."/>
        </authorList>
    </citation>
    <scope>NUCLEOTIDE SEQUENCE [LARGE SCALE GENOMIC DNA]</scope>
    <source>
        <strain evidence="9">W79</strain>
    </source>
</reference>
<dbReference type="GO" id="GO:0004222">
    <property type="term" value="F:metalloendopeptidase activity"/>
    <property type="evidence" value="ECO:0007669"/>
    <property type="project" value="InterPro"/>
</dbReference>
<dbReference type="EMBL" id="AP027080">
    <property type="protein sequence ID" value="BDU72116.1"/>
    <property type="molecule type" value="Genomic_DNA"/>
</dbReference>
<dbReference type="KEGG" id="msil:METEAL_12900"/>
<dbReference type="Gene3D" id="1.10.390.10">
    <property type="entry name" value="Neutral Protease Domain 2"/>
    <property type="match status" value="1"/>
</dbReference>
<keyword evidence="4" id="KW-0862">Zinc</keyword>
<dbReference type="Gene3D" id="2.60.40.10">
    <property type="entry name" value="Immunoglobulins"/>
    <property type="match status" value="1"/>
</dbReference>
<evidence type="ECO:0000259" key="7">
    <source>
        <dbReference type="Pfam" id="PF02868"/>
    </source>
</evidence>
<proteinExistence type="predicted"/>
<dbReference type="GO" id="GO:0006508">
    <property type="term" value="P:proteolysis"/>
    <property type="evidence" value="ECO:0007669"/>
    <property type="project" value="UniProtKB-KW"/>
</dbReference>
<protein>
    <submittedName>
        <fullName evidence="8">Uncharacterized protein</fullName>
    </submittedName>
</protein>
<name>A0AA48GG34_9BACT</name>
<evidence type="ECO:0000256" key="1">
    <source>
        <dbReference type="ARBA" id="ARBA00022670"/>
    </source>
</evidence>
<evidence type="ECO:0000313" key="9">
    <source>
        <dbReference type="Proteomes" id="UP001238179"/>
    </source>
</evidence>
<dbReference type="InterPro" id="IPR050728">
    <property type="entry name" value="Zinc_Metalloprotease_M4"/>
</dbReference>
<dbReference type="AlphaFoldDB" id="A0AA48GG34"/>
<dbReference type="Gene3D" id="3.10.170.10">
    <property type="match status" value="1"/>
</dbReference>
<dbReference type="Pfam" id="PF02868">
    <property type="entry name" value="Peptidase_M4_C"/>
    <property type="match status" value="1"/>
</dbReference>
<dbReference type="PANTHER" id="PTHR33794:SF1">
    <property type="entry name" value="BACILLOLYSIN"/>
    <property type="match status" value="1"/>
</dbReference>
<evidence type="ECO:0000259" key="6">
    <source>
        <dbReference type="Pfam" id="PF01447"/>
    </source>
</evidence>
<gene>
    <name evidence="8" type="ORF">METEAL_12900</name>
</gene>
<dbReference type="InterPro" id="IPR013856">
    <property type="entry name" value="Peptidase_M4_domain"/>
</dbReference>
<dbReference type="SUPFAM" id="SSF55486">
    <property type="entry name" value="Metalloproteases ('zincins'), catalytic domain"/>
    <property type="match status" value="1"/>
</dbReference>
<keyword evidence="5" id="KW-0482">Metalloprotease</keyword>
<dbReference type="Proteomes" id="UP001238179">
    <property type="component" value="Chromosome"/>
</dbReference>
<evidence type="ECO:0000256" key="2">
    <source>
        <dbReference type="ARBA" id="ARBA00022723"/>
    </source>
</evidence>
<evidence type="ECO:0000256" key="5">
    <source>
        <dbReference type="ARBA" id="ARBA00023049"/>
    </source>
</evidence>
<dbReference type="InterPro" id="IPR001570">
    <property type="entry name" value="Peptidase_M4_C_domain"/>
</dbReference>
<dbReference type="InterPro" id="IPR013783">
    <property type="entry name" value="Ig-like_fold"/>
</dbReference>